<dbReference type="InterPro" id="IPR002182">
    <property type="entry name" value="NB-ARC"/>
</dbReference>
<dbReference type="GO" id="GO:0006952">
    <property type="term" value="P:defense response"/>
    <property type="evidence" value="ECO:0007669"/>
    <property type="project" value="UniProtKB-KW"/>
</dbReference>
<evidence type="ECO:0000259" key="4">
    <source>
        <dbReference type="Pfam" id="PF00931"/>
    </source>
</evidence>
<reference evidence="5" key="2">
    <citation type="journal article" date="2023" name="Plants (Basel)">
        <title>Annotation of the Turnera subulata (Passifloraceae) Draft Genome Reveals the S-Locus Evolved after the Divergence of Turneroideae from Passifloroideae in a Stepwise Manner.</title>
        <authorList>
            <person name="Henning P.M."/>
            <person name="Roalson E.H."/>
            <person name="Mir W."/>
            <person name="McCubbin A.G."/>
            <person name="Shore J.S."/>
        </authorList>
    </citation>
    <scope>NUCLEOTIDE SEQUENCE</scope>
    <source>
        <strain evidence="5">F60SS</strain>
    </source>
</reference>
<keyword evidence="1" id="KW-0547">Nucleotide-binding</keyword>
<dbReference type="Pfam" id="PF00931">
    <property type="entry name" value="NB-ARC"/>
    <property type="match status" value="1"/>
</dbReference>
<feature type="domain" description="NB-ARC" evidence="4">
    <location>
        <begin position="25"/>
        <end position="173"/>
    </location>
</feature>
<dbReference type="EMBL" id="JAKUCV010002439">
    <property type="protein sequence ID" value="KAJ4842652.1"/>
    <property type="molecule type" value="Genomic_DNA"/>
</dbReference>
<dbReference type="PANTHER" id="PTHR33463">
    <property type="entry name" value="NB-ARC DOMAIN-CONTAINING PROTEIN-RELATED"/>
    <property type="match status" value="1"/>
</dbReference>
<gene>
    <name evidence="5" type="ORF">Tsubulata_021289</name>
</gene>
<evidence type="ECO:0000313" key="5">
    <source>
        <dbReference type="EMBL" id="KAJ4842652.1"/>
    </source>
</evidence>
<dbReference type="InterPro" id="IPR027417">
    <property type="entry name" value="P-loop_NTPase"/>
</dbReference>
<reference evidence="5" key="1">
    <citation type="submission" date="2022-02" db="EMBL/GenBank/DDBJ databases">
        <authorList>
            <person name="Henning P.M."/>
            <person name="McCubbin A.G."/>
            <person name="Shore J.S."/>
        </authorList>
    </citation>
    <scope>NUCLEOTIDE SEQUENCE</scope>
    <source>
        <strain evidence="5">F60SS</strain>
        <tissue evidence="5">Leaves</tissue>
    </source>
</reference>
<proteinExistence type="predicted"/>
<evidence type="ECO:0000256" key="3">
    <source>
        <dbReference type="ARBA" id="ARBA00022840"/>
    </source>
</evidence>
<dbReference type="GO" id="GO:0005524">
    <property type="term" value="F:ATP binding"/>
    <property type="evidence" value="ECO:0007669"/>
    <property type="project" value="UniProtKB-KW"/>
</dbReference>
<evidence type="ECO:0000313" key="6">
    <source>
        <dbReference type="Proteomes" id="UP001141552"/>
    </source>
</evidence>
<dbReference type="AlphaFoldDB" id="A0A9Q0G3Q7"/>
<dbReference type="PANTHER" id="PTHR33463:SF198">
    <property type="entry name" value="RPP4C3"/>
    <property type="match status" value="1"/>
</dbReference>
<dbReference type="GO" id="GO:0043531">
    <property type="term" value="F:ADP binding"/>
    <property type="evidence" value="ECO:0007669"/>
    <property type="project" value="InterPro"/>
</dbReference>
<accession>A0A9Q0G3Q7</accession>
<evidence type="ECO:0000256" key="1">
    <source>
        <dbReference type="ARBA" id="ARBA00022741"/>
    </source>
</evidence>
<organism evidence="5 6">
    <name type="scientific">Turnera subulata</name>
    <dbReference type="NCBI Taxonomy" id="218843"/>
    <lineage>
        <taxon>Eukaryota</taxon>
        <taxon>Viridiplantae</taxon>
        <taxon>Streptophyta</taxon>
        <taxon>Embryophyta</taxon>
        <taxon>Tracheophyta</taxon>
        <taxon>Spermatophyta</taxon>
        <taxon>Magnoliopsida</taxon>
        <taxon>eudicotyledons</taxon>
        <taxon>Gunneridae</taxon>
        <taxon>Pentapetalae</taxon>
        <taxon>rosids</taxon>
        <taxon>fabids</taxon>
        <taxon>Malpighiales</taxon>
        <taxon>Passifloraceae</taxon>
        <taxon>Turnera</taxon>
    </lineage>
</organism>
<dbReference type="InterPro" id="IPR042197">
    <property type="entry name" value="Apaf_helical"/>
</dbReference>
<dbReference type="PRINTS" id="PR00364">
    <property type="entry name" value="DISEASERSIST"/>
</dbReference>
<keyword evidence="3" id="KW-0067">ATP-binding</keyword>
<dbReference type="Gene3D" id="1.10.8.430">
    <property type="entry name" value="Helical domain of apoptotic protease-activating factors"/>
    <property type="match status" value="1"/>
</dbReference>
<dbReference type="InterPro" id="IPR050905">
    <property type="entry name" value="Plant_NBS-LRR"/>
</dbReference>
<comment type="caution">
    <text evidence="5">The sequence shown here is derived from an EMBL/GenBank/DDBJ whole genome shotgun (WGS) entry which is preliminary data.</text>
</comment>
<dbReference type="OrthoDB" id="786439at2759"/>
<name>A0A9Q0G3Q7_9ROSI</name>
<dbReference type="Gene3D" id="3.40.50.300">
    <property type="entry name" value="P-loop containing nucleotide triphosphate hydrolases"/>
    <property type="match status" value="1"/>
</dbReference>
<protein>
    <recommendedName>
        <fullName evidence="4">NB-ARC domain-containing protein</fullName>
    </recommendedName>
</protein>
<sequence length="230" mass="25190">MALDAILSIAPTIIDYAIAPIVRQTTLVNEIARRVNDAKLFDSVVIATVTRTPNIKIIQGETADQLGLKFKDETEVGRAGLLLQSLSQEKILMTLDDLWARLDLHKVGIPLVDAHTQEPEVSSEADKKGCKLLLTSRNLDVLSRGMNCQKGFPLGVLHKTEAWELFKSIAGDQVDNPDVHSTAIQISKKCAGLPVAIVIVAATMRNNTLPNWKNALVELQRPSSFYSQGI</sequence>
<evidence type="ECO:0000256" key="2">
    <source>
        <dbReference type="ARBA" id="ARBA00022821"/>
    </source>
</evidence>
<dbReference type="SUPFAM" id="SSF52540">
    <property type="entry name" value="P-loop containing nucleoside triphosphate hydrolases"/>
    <property type="match status" value="1"/>
</dbReference>
<keyword evidence="6" id="KW-1185">Reference proteome</keyword>
<keyword evidence="2" id="KW-0611">Plant defense</keyword>
<dbReference type="Proteomes" id="UP001141552">
    <property type="component" value="Unassembled WGS sequence"/>
</dbReference>